<accession>A0AAV3PHD0</accession>
<dbReference type="PANTHER" id="PTHR22957:SF533">
    <property type="entry name" value="TBC1 DOMAIN FAMILY MEMBER 15-LIKE ISOFORM X1"/>
    <property type="match status" value="1"/>
</dbReference>
<dbReference type="Pfam" id="PF00566">
    <property type="entry name" value="RabGAP-TBC"/>
    <property type="match status" value="1"/>
</dbReference>
<dbReference type="AlphaFoldDB" id="A0AAV3PHD0"/>
<gene>
    <name evidence="2" type="ORF">LIER_08602</name>
</gene>
<dbReference type="InterPro" id="IPR000195">
    <property type="entry name" value="Rab-GAP-TBC_dom"/>
</dbReference>
<dbReference type="Gene3D" id="1.10.472.80">
    <property type="entry name" value="Ypt/Rab-GAP domain of gyp1p, domain 3"/>
    <property type="match status" value="1"/>
</dbReference>
<dbReference type="Gene3D" id="1.10.8.270">
    <property type="entry name" value="putative rabgap domain of human tbc1 domain family member 14 like domains"/>
    <property type="match status" value="1"/>
</dbReference>
<dbReference type="PROSITE" id="PS50086">
    <property type="entry name" value="TBC_RABGAP"/>
    <property type="match status" value="1"/>
</dbReference>
<dbReference type="EMBL" id="BAABME010001403">
    <property type="protein sequence ID" value="GAA0149427.1"/>
    <property type="molecule type" value="Genomic_DNA"/>
</dbReference>
<organism evidence="2 3">
    <name type="scientific">Lithospermum erythrorhizon</name>
    <name type="common">Purple gromwell</name>
    <name type="synonym">Lithospermum officinale var. erythrorhizon</name>
    <dbReference type="NCBI Taxonomy" id="34254"/>
    <lineage>
        <taxon>Eukaryota</taxon>
        <taxon>Viridiplantae</taxon>
        <taxon>Streptophyta</taxon>
        <taxon>Embryophyta</taxon>
        <taxon>Tracheophyta</taxon>
        <taxon>Spermatophyta</taxon>
        <taxon>Magnoliopsida</taxon>
        <taxon>eudicotyledons</taxon>
        <taxon>Gunneridae</taxon>
        <taxon>Pentapetalae</taxon>
        <taxon>asterids</taxon>
        <taxon>lamiids</taxon>
        <taxon>Boraginales</taxon>
        <taxon>Boraginaceae</taxon>
        <taxon>Boraginoideae</taxon>
        <taxon>Lithospermeae</taxon>
        <taxon>Lithospermum</taxon>
    </lineage>
</organism>
<dbReference type="SMART" id="SM00164">
    <property type="entry name" value="TBC"/>
    <property type="match status" value="1"/>
</dbReference>
<dbReference type="GO" id="GO:0005096">
    <property type="term" value="F:GTPase activator activity"/>
    <property type="evidence" value="ECO:0007669"/>
    <property type="project" value="TreeGrafter"/>
</dbReference>
<reference evidence="2 3" key="1">
    <citation type="submission" date="2024-01" db="EMBL/GenBank/DDBJ databases">
        <title>The complete chloroplast genome sequence of Lithospermum erythrorhizon: insights into the phylogenetic relationship among Boraginaceae species and the maternal lineages of purple gromwells.</title>
        <authorList>
            <person name="Okada T."/>
            <person name="Watanabe K."/>
        </authorList>
    </citation>
    <scope>NUCLEOTIDE SEQUENCE [LARGE SCALE GENOMIC DNA]</scope>
</reference>
<dbReference type="SUPFAM" id="SSF47923">
    <property type="entry name" value="Ypt/Rab-GAP domain of gyp1p"/>
    <property type="match status" value="2"/>
</dbReference>
<dbReference type="InterPro" id="IPR035969">
    <property type="entry name" value="Rab-GAP_TBC_sf"/>
</dbReference>
<evidence type="ECO:0000313" key="2">
    <source>
        <dbReference type="EMBL" id="GAA0149427.1"/>
    </source>
</evidence>
<dbReference type="Proteomes" id="UP001454036">
    <property type="component" value="Unassembled WGS sequence"/>
</dbReference>
<keyword evidence="3" id="KW-1185">Reference proteome</keyword>
<proteinExistence type="predicted"/>
<evidence type="ECO:0000313" key="3">
    <source>
        <dbReference type="Proteomes" id="UP001454036"/>
    </source>
</evidence>
<sequence>MWVEVLVQDCAARIFDFCLVLAVACSTGGCGMWNSALIDLDAFYPVRPECQAQVLKTRFKARTGKTLSVRRWQNAFSADGHLDMAGVLRRIQRGGIHPSIKGGVWEFLLGCFDPKSTYAERDEIRRRRRDKYAAWKAECKKMVTDIGSGKIITDQIITDDGQPIGNPFADNGVIATDSGSPADKKVNQWKLLLHQIGLDVDRTDRALVFYENEANRAKLWDVLSVYAWVDGDIGYVQGMSDICSPMIILLENEADAFWCFEHAMRRLRENFRCSARSMGVQSQLAILSQIIKTIDPMLHRHLEELDGGEYLFAFRMLMVVFRREFSFVDVMCLWEVMWAMEYDPNIYTLYEGSRNSAAPAQRRDEMKLTSKMLKQYGKFQRKNVQTGSTDQIGALAVFLAAGVLEAKNKQLVKEAKGLDDVANILGEITGNLDAKKALKKALKVQKKYLSKKKVQTSTSKSTYALDRKILHLLGTCRPRSHSYSEKIAVQMVLLLLHAMPPWLAVASIILLDGV</sequence>
<dbReference type="FunFam" id="1.10.8.270:FF:000025">
    <property type="entry name" value="TBC1 domain family member 15-like"/>
    <property type="match status" value="1"/>
</dbReference>
<comment type="caution">
    <text evidence="2">The sequence shown here is derived from an EMBL/GenBank/DDBJ whole genome shotgun (WGS) entry which is preliminary data.</text>
</comment>
<name>A0AAV3PHD0_LITER</name>
<evidence type="ECO:0000259" key="1">
    <source>
        <dbReference type="PROSITE" id="PS50086"/>
    </source>
</evidence>
<feature type="domain" description="Rab-GAP TBC" evidence="1">
    <location>
        <begin position="95"/>
        <end position="341"/>
    </location>
</feature>
<protein>
    <submittedName>
        <fullName evidence="2">GTPase-activating protein</fullName>
    </submittedName>
</protein>
<dbReference type="PANTHER" id="PTHR22957">
    <property type="entry name" value="TBC1 DOMAIN FAMILY MEMBER GTPASE-ACTIVATING PROTEIN"/>
    <property type="match status" value="1"/>
</dbReference>